<comment type="cofactor">
    <cofactor evidence="1">
        <name>Mg(2+)</name>
        <dbReference type="ChEBI" id="CHEBI:18420"/>
    </cofactor>
</comment>
<evidence type="ECO:0000256" key="1">
    <source>
        <dbReference type="ARBA" id="ARBA00001946"/>
    </source>
</evidence>
<protein>
    <recommendedName>
        <fullName evidence="11">8-oxo-dGTP diphosphatase</fullName>
        <ecNumber evidence="11">3.6.1.55</ecNumber>
    </recommendedName>
</protein>
<evidence type="ECO:0000256" key="7">
    <source>
        <dbReference type="ARBA" id="ARBA00022801"/>
    </source>
</evidence>
<reference evidence="14 15" key="1">
    <citation type="submission" date="2019-06" db="EMBL/GenBank/DDBJ databases">
        <title>Sequencing the genomes of 1000 actinobacteria strains.</title>
        <authorList>
            <person name="Klenk H.-P."/>
        </authorList>
    </citation>
    <scope>NUCLEOTIDE SEQUENCE [LARGE SCALE GENOMIC DNA]</scope>
    <source>
        <strain evidence="14 15">DSM 12362</strain>
    </source>
</reference>
<dbReference type="GO" id="GO:0044715">
    <property type="term" value="F:8-oxo-dGDP phosphatase activity"/>
    <property type="evidence" value="ECO:0007669"/>
    <property type="project" value="TreeGrafter"/>
</dbReference>
<dbReference type="PROSITE" id="PS00893">
    <property type="entry name" value="NUDIX_BOX"/>
    <property type="match status" value="1"/>
</dbReference>
<dbReference type="PANTHER" id="PTHR47707">
    <property type="entry name" value="8-OXO-DGTP DIPHOSPHATASE"/>
    <property type="match status" value="1"/>
</dbReference>
<dbReference type="InterPro" id="IPR047127">
    <property type="entry name" value="MutT-like"/>
</dbReference>
<evidence type="ECO:0000259" key="13">
    <source>
        <dbReference type="PROSITE" id="PS51462"/>
    </source>
</evidence>
<dbReference type="RefSeq" id="WP_141819157.1">
    <property type="nucleotide sequence ID" value="NZ_BAAAIL010000002.1"/>
</dbReference>
<gene>
    <name evidence="14" type="ORF">FB476_2443</name>
</gene>
<dbReference type="PANTHER" id="PTHR47707:SF1">
    <property type="entry name" value="NUDIX HYDROLASE FAMILY PROTEIN"/>
    <property type="match status" value="1"/>
</dbReference>
<keyword evidence="3" id="KW-0515">Mutator protein</keyword>
<dbReference type="PROSITE" id="PS51462">
    <property type="entry name" value="NUDIX"/>
    <property type="match status" value="1"/>
</dbReference>
<evidence type="ECO:0000313" key="15">
    <source>
        <dbReference type="Proteomes" id="UP000315133"/>
    </source>
</evidence>
<keyword evidence="15" id="KW-1185">Reference proteome</keyword>
<evidence type="ECO:0000256" key="5">
    <source>
        <dbReference type="ARBA" id="ARBA00022723"/>
    </source>
</evidence>
<keyword evidence="9" id="KW-0234">DNA repair</keyword>
<dbReference type="PRINTS" id="PR00502">
    <property type="entry name" value="NUDIXFAMILY"/>
</dbReference>
<dbReference type="GO" id="GO:0046872">
    <property type="term" value="F:metal ion binding"/>
    <property type="evidence" value="ECO:0007669"/>
    <property type="project" value="UniProtKB-KW"/>
</dbReference>
<dbReference type="GO" id="GO:0044716">
    <property type="term" value="F:8-oxo-GDP phosphatase activity"/>
    <property type="evidence" value="ECO:0007669"/>
    <property type="project" value="TreeGrafter"/>
</dbReference>
<evidence type="ECO:0000256" key="4">
    <source>
        <dbReference type="ARBA" id="ARBA00022705"/>
    </source>
</evidence>
<dbReference type="GO" id="GO:0008413">
    <property type="term" value="F:8-oxo-7,8-dihydroguanosine triphosphate pyrophosphatase activity"/>
    <property type="evidence" value="ECO:0007669"/>
    <property type="project" value="TreeGrafter"/>
</dbReference>
<dbReference type="EC" id="3.6.1.55" evidence="11"/>
<dbReference type="Proteomes" id="UP000315133">
    <property type="component" value="Unassembled WGS sequence"/>
</dbReference>
<evidence type="ECO:0000256" key="11">
    <source>
        <dbReference type="ARBA" id="ARBA00038905"/>
    </source>
</evidence>
<dbReference type="OrthoDB" id="9804442at2"/>
<evidence type="ECO:0000256" key="8">
    <source>
        <dbReference type="ARBA" id="ARBA00022842"/>
    </source>
</evidence>
<sequence length="145" mass="15890">MTHPPRVVVAAVALVDDLAVPTRLLAARRNAPAALAGGWEFPGGKVEPGESPEEAAVREAREELGVEVELGALIGTRPWPLGGLHEMWLWWAVVRPGEPEPQPLVGHDEVRWLTRATLHDVPWLENDHAVVRHLEDLLVRGTDPA</sequence>
<organism evidence="14 15">
    <name type="scientific">Ornithinimicrobium humiphilum</name>
    <dbReference type="NCBI Taxonomy" id="125288"/>
    <lineage>
        <taxon>Bacteria</taxon>
        <taxon>Bacillati</taxon>
        <taxon>Actinomycetota</taxon>
        <taxon>Actinomycetes</taxon>
        <taxon>Micrococcales</taxon>
        <taxon>Ornithinimicrobiaceae</taxon>
        <taxon>Ornithinimicrobium</taxon>
    </lineage>
</organism>
<dbReference type="InterPro" id="IPR000086">
    <property type="entry name" value="NUDIX_hydrolase_dom"/>
</dbReference>
<evidence type="ECO:0000256" key="12">
    <source>
        <dbReference type="RuleBase" id="RU003476"/>
    </source>
</evidence>
<keyword evidence="4" id="KW-0235">DNA replication</keyword>
<keyword evidence="7 12" id="KW-0378">Hydrolase</keyword>
<dbReference type="Gene3D" id="3.90.79.10">
    <property type="entry name" value="Nucleoside Triphosphate Pyrophosphohydrolase"/>
    <property type="match status" value="1"/>
</dbReference>
<evidence type="ECO:0000256" key="2">
    <source>
        <dbReference type="ARBA" id="ARBA00005582"/>
    </source>
</evidence>
<evidence type="ECO:0000256" key="9">
    <source>
        <dbReference type="ARBA" id="ARBA00023204"/>
    </source>
</evidence>
<evidence type="ECO:0000256" key="10">
    <source>
        <dbReference type="ARBA" id="ARBA00035861"/>
    </source>
</evidence>
<dbReference type="AlphaFoldDB" id="A0A543KR35"/>
<dbReference type="GO" id="GO:0006281">
    <property type="term" value="P:DNA repair"/>
    <property type="evidence" value="ECO:0007669"/>
    <property type="project" value="UniProtKB-KW"/>
</dbReference>
<dbReference type="Pfam" id="PF00293">
    <property type="entry name" value="NUDIX"/>
    <property type="match status" value="1"/>
</dbReference>
<comment type="caution">
    <text evidence="14">The sequence shown here is derived from an EMBL/GenBank/DDBJ whole genome shotgun (WGS) entry which is preliminary data.</text>
</comment>
<proteinExistence type="inferred from homology"/>
<evidence type="ECO:0000313" key="14">
    <source>
        <dbReference type="EMBL" id="TQM97530.1"/>
    </source>
</evidence>
<dbReference type="InterPro" id="IPR015797">
    <property type="entry name" value="NUDIX_hydrolase-like_dom_sf"/>
</dbReference>
<comment type="catalytic activity">
    <reaction evidence="10">
        <text>8-oxo-dGTP + H2O = 8-oxo-dGMP + diphosphate + H(+)</text>
        <dbReference type="Rhea" id="RHEA:31575"/>
        <dbReference type="ChEBI" id="CHEBI:15377"/>
        <dbReference type="ChEBI" id="CHEBI:15378"/>
        <dbReference type="ChEBI" id="CHEBI:33019"/>
        <dbReference type="ChEBI" id="CHEBI:63224"/>
        <dbReference type="ChEBI" id="CHEBI:77896"/>
        <dbReference type="EC" id="3.6.1.55"/>
    </reaction>
</comment>
<feature type="domain" description="Nudix hydrolase" evidence="13">
    <location>
        <begin position="5"/>
        <end position="138"/>
    </location>
</feature>
<dbReference type="GO" id="GO:0006260">
    <property type="term" value="P:DNA replication"/>
    <property type="evidence" value="ECO:0007669"/>
    <property type="project" value="UniProtKB-KW"/>
</dbReference>
<dbReference type="InterPro" id="IPR020476">
    <property type="entry name" value="Nudix_hydrolase"/>
</dbReference>
<dbReference type="EMBL" id="VFPU01000001">
    <property type="protein sequence ID" value="TQM97530.1"/>
    <property type="molecule type" value="Genomic_DNA"/>
</dbReference>
<keyword evidence="6" id="KW-0227">DNA damage</keyword>
<dbReference type="CDD" id="cd03425">
    <property type="entry name" value="NUDIX_MutT_NudA_like"/>
    <property type="match status" value="1"/>
</dbReference>
<keyword evidence="5" id="KW-0479">Metal-binding</keyword>
<dbReference type="GO" id="GO:0035539">
    <property type="term" value="F:8-oxo-7,8-dihydrodeoxyguanosine triphosphate pyrophosphatase activity"/>
    <property type="evidence" value="ECO:0007669"/>
    <property type="project" value="UniProtKB-EC"/>
</dbReference>
<dbReference type="InterPro" id="IPR020084">
    <property type="entry name" value="NUDIX_hydrolase_CS"/>
</dbReference>
<evidence type="ECO:0000256" key="3">
    <source>
        <dbReference type="ARBA" id="ARBA00022457"/>
    </source>
</evidence>
<name>A0A543KR35_9MICO</name>
<evidence type="ECO:0000256" key="6">
    <source>
        <dbReference type="ARBA" id="ARBA00022763"/>
    </source>
</evidence>
<keyword evidence="8" id="KW-0460">Magnesium</keyword>
<accession>A0A543KR35</accession>
<dbReference type="SUPFAM" id="SSF55811">
    <property type="entry name" value="Nudix"/>
    <property type="match status" value="1"/>
</dbReference>
<comment type="similarity">
    <text evidence="2 12">Belongs to the Nudix hydrolase family.</text>
</comment>